<dbReference type="RefSeq" id="WP_159525767.1">
    <property type="nucleotide sequence ID" value="NZ_WUUU01000032.1"/>
</dbReference>
<dbReference type="AlphaFoldDB" id="A0A6B0SKZ4"/>
<proteinExistence type="predicted"/>
<organism evidence="1 2">
    <name type="scientific">Halobacterium bonnevillei</name>
    <dbReference type="NCBI Taxonomy" id="2692200"/>
    <lineage>
        <taxon>Archaea</taxon>
        <taxon>Methanobacteriati</taxon>
        <taxon>Methanobacteriota</taxon>
        <taxon>Stenosarchaea group</taxon>
        <taxon>Halobacteria</taxon>
        <taxon>Halobacteriales</taxon>
        <taxon>Halobacteriaceae</taxon>
        <taxon>Halobacterium</taxon>
    </lineage>
</organism>
<protein>
    <submittedName>
        <fullName evidence="1">Uncharacterized protein</fullName>
    </submittedName>
</protein>
<dbReference type="Proteomes" id="UP000471521">
    <property type="component" value="Unassembled WGS sequence"/>
</dbReference>
<name>A0A6B0SKZ4_9EURY</name>
<accession>A0A6B0SKZ4</accession>
<gene>
    <name evidence="1" type="ORF">GRX66_06200</name>
</gene>
<evidence type="ECO:0000313" key="2">
    <source>
        <dbReference type="Proteomes" id="UP000471521"/>
    </source>
</evidence>
<evidence type="ECO:0000313" key="1">
    <source>
        <dbReference type="EMBL" id="MXR20213.1"/>
    </source>
</evidence>
<sequence length="150" mass="15855">MLLDGRRWDRVGEPVAVPAGHREQSALVAGFQRLAAAAAVVAERLRVALRGVVELAAEHRPSGAHADCGQRVPVFGLRDEVPAEFPEVVVEPAGVGGTDALAQLGEREFRLVGVVASSVSERAHDGRSGLVGQEVEAVAACHIRRFSSIH</sequence>
<keyword evidence="2" id="KW-1185">Reference proteome</keyword>
<dbReference type="EMBL" id="WUUU01000032">
    <property type="protein sequence ID" value="MXR20213.1"/>
    <property type="molecule type" value="Genomic_DNA"/>
</dbReference>
<comment type="caution">
    <text evidence="1">The sequence shown here is derived from an EMBL/GenBank/DDBJ whole genome shotgun (WGS) entry which is preliminary data.</text>
</comment>
<reference evidence="1 2" key="1">
    <citation type="submission" date="2019-12" db="EMBL/GenBank/DDBJ databases">
        <title>Isolation and characterization of three novel carbon monoxide-oxidizing members of Halobacteria from salione crusts and soils.</title>
        <authorList>
            <person name="Myers M.R."/>
            <person name="King G.M."/>
        </authorList>
    </citation>
    <scope>NUCLEOTIDE SEQUENCE [LARGE SCALE GENOMIC DNA]</scope>
    <source>
        <strain evidence="1 2">PCN9</strain>
    </source>
</reference>